<organism evidence="1 2">
    <name type="scientific">Rhizopogon vesiculosus</name>
    <dbReference type="NCBI Taxonomy" id="180088"/>
    <lineage>
        <taxon>Eukaryota</taxon>
        <taxon>Fungi</taxon>
        <taxon>Dikarya</taxon>
        <taxon>Basidiomycota</taxon>
        <taxon>Agaricomycotina</taxon>
        <taxon>Agaricomycetes</taxon>
        <taxon>Agaricomycetidae</taxon>
        <taxon>Boletales</taxon>
        <taxon>Suillineae</taxon>
        <taxon>Rhizopogonaceae</taxon>
        <taxon>Rhizopogon</taxon>
    </lineage>
</organism>
<dbReference type="Proteomes" id="UP000183567">
    <property type="component" value="Unassembled WGS sequence"/>
</dbReference>
<feature type="non-terminal residue" evidence="1">
    <location>
        <position position="61"/>
    </location>
</feature>
<keyword evidence="2" id="KW-1185">Reference proteome</keyword>
<evidence type="ECO:0000313" key="1">
    <source>
        <dbReference type="EMBL" id="OJA14613.1"/>
    </source>
</evidence>
<accession>A0A1J8Q0L1</accession>
<name>A0A1J8Q0L1_9AGAM</name>
<gene>
    <name evidence="1" type="ORF">AZE42_12128</name>
</gene>
<dbReference type="OrthoDB" id="3197907at2759"/>
<dbReference type="EMBL" id="LVVM01003559">
    <property type="protein sequence ID" value="OJA14613.1"/>
    <property type="molecule type" value="Genomic_DNA"/>
</dbReference>
<comment type="caution">
    <text evidence="1">The sequence shown here is derived from an EMBL/GenBank/DDBJ whole genome shotgun (WGS) entry which is preliminary data.</text>
</comment>
<sequence length="61" mass="6675">MSSFNTIKQKLTIAEEQVIVDFAAQSADRGIPLTHKAVENAANEILQSQLGNDFESVGVNW</sequence>
<evidence type="ECO:0000313" key="2">
    <source>
        <dbReference type="Proteomes" id="UP000183567"/>
    </source>
</evidence>
<evidence type="ECO:0008006" key="3">
    <source>
        <dbReference type="Google" id="ProtNLM"/>
    </source>
</evidence>
<dbReference type="AlphaFoldDB" id="A0A1J8Q0L1"/>
<proteinExistence type="predicted"/>
<reference evidence="1 2" key="1">
    <citation type="submission" date="2016-03" db="EMBL/GenBank/DDBJ databases">
        <title>Comparative genomics of the ectomycorrhizal sister species Rhizopogon vinicolor and Rhizopogon vesiculosus (Basidiomycota: Boletales) reveals a divergence of the mating type B locus.</title>
        <authorList>
            <person name="Mujic A.B."/>
            <person name="Kuo A."/>
            <person name="Tritt A."/>
            <person name="Lipzen A."/>
            <person name="Chen C."/>
            <person name="Johnson J."/>
            <person name="Sharma A."/>
            <person name="Barry K."/>
            <person name="Grigoriev I.V."/>
            <person name="Spatafora J.W."/>
        </authorList>
    </citation>
    <scope>NUCLEOTIDE SEQUENCE [LARGE SCALE GENOMIC DNA]</scope>
    <source>
        <strain evidence="1 2">AM-OR11-056</strain>
    </source>
</reference>
<protein>
    <recommendedName>
        <fullName evidence="3">HTH CENPB-type domain-containing protein</fullName>
    </recommendedName>
</protein>